<evidence type="ECO:0000313" key="7">
    <source>
        <dbReference type="EMBL" id="HIW83400.1"/>
    </source>
</evidence>
<proteinExistence type="inferred from homology"/>
<evidence type="ECO:0000256" key="3">
    <source>
        <dbReference type="ARBA" id="ARBA00023002"/>
    </source>
</evidence>
<protein>
    <submittedName>
        <fullName evidence="7">Nitroreductase family protein</fullName>
    </submittedName>
</protein>
<evidence type="ECO:0000313" key="8">
    <source>
        <dbReference type="Proteomes" id="UP000824263"/>
    </source>
</evidence>
<gene>
    <name evidence="7" type="ORF">H9873_03655</name>
</gene>
<evidence type="ECO:0000256" key="2">
    <source>
        <dbReference type="ARBA" id="ARBA00022723"/>
    </source>
</evidence>
<dbReference type="InterPro" id="IPR029479">
    <property type="entry name" value="Nitroreductase"/>
</dbReference>
<feature type="domain" description="4Fe-4S ferredoxin-type" evidence="6">
    <location>
        <begin position="1"/>
        <end position="29"/>
    </location>
</feature>
<dbReference type="Proteomes" id="UP000824263">
    <property type="component" value="Unassembled WGS sequence"/>
</dbReference>
<dbReference type="SUPFAM" id="SSF55469">
    <property type="entry name" value="FMN-dependent nitroreductase-like"/>
    <property type="match status" value="1"/>
</dbReference>
<dbReference type="PANTHER" id="PTHR43673:SF10">
    <property type="entry name" value="NADH DEHYDROGENASE_NAD(P)H NITROREDUCTASE XCC3605-RELATED"/>
    <property type="match status" value="1"/>
</dbReference>
<evidence type="ECO:0000259" key="6">
    <source>
        <dbReference type="PROSITE" id="PS51379"/>
    </source>
</evidence>
<dbReference type="InterPro" id="IPR017900">
    <property type="entry name" value="4Fe4S_Fe_S_CS"/>
</dbReference>
<dbReference type="GO" id="GO:0046872">
    <property type="term" value="F:metal ion binding"/>
    <property type="evidence" value="ECO:0007669"/>
    <property type="project" value="UniProtKB-KW"/>
</dbReference>
<keyword evidence="3" id="KW-0560">Oxidoreductase</keyword>
<keyword evidence="4" id="KW-0408">Iron</keyword>
<dbReference type="AlphaFoldDB" id="A0A9D1UED1"/>
<dbReference type="InterPro" id="IPR017896">
    <property type="entry name" value="4Fe4S_Fe-S-bd"/>
</dbReference>
<keyword evidence="2" id="KW-0479">Metal-binding</keyword>
<feature type="domain" description="4Fe-4S ferredoxin-type" evidence="6">
    <location>
        <begin position="30"/>
        <end position="57"/>
    </location>
</feature>
<keyword evidence="5" id="KW-0411">Iron-sulfur</keyword>
<dbReference type="Gene3D" id="3.40.109.10">
    <property type="entry name" value="NADH Oxidase"/>
    <property type="match status" value="1"/>
</dbReference>
<comment type="similarity">
    <text evidence="1">Belongs to the nitroreductase family.</text>
</comment>
<dbReference type="PROSITE" id="PS00198">
    <property type="entry name" value="4FE4S_FER_1"/>
    <property type="match status" value="2"/>
</dbReference>
<dbReference type="InterPro" id="IPR000415">
    <property type="entry name" value="Nitroreductase-like"/>
</dbReference>
<dbReference type="SUPFAM" id="SSF54862">
    <property type="entry name" value="4Fe-4S ferredoxins"/>
    <property type="match status" value="1"/>
</dbReference>
<dbReference type="GO" id="GO:0051536">
    <property type="term" value="F:iron-sulfur cluster binding"/>
    <property type="evidence" value="ECO:0007669"/>
    <property type="project" value="UniProtKB-KW"/>
</dbReference>
<dbReference type="PANTHER" id="PTHR43673">
    <property type="entry name" value="NAD(P)H NITROREDUCTASE YDGI-RELATED"/>
    <property type="match status" value="1"/>
</dbReference>
<name>A0A9D1UED1_9FIRM</name>
<dbReference type="Gene3D" id="3.30.70.20">
    <property type="match status" value="2"/>
</dbReference>
<comment type="caution">
    <text evidence="7">The sequence shown here is derived from an EMBL/GenBank/DDBJ whole genome shotgun (WGS) entry which is preliminary data.</text>
</comment>
<dbReference type="Pfam" id="PF13237">
    <property type="entry name" value="Fer4_10"/>
    <property type="match status" value="1"/>
</dbReference>
<dbReference type="PROSITE" id="PS51379">
    <property type="entry name" value="4FE4S_FER_2"/>
    <property type="match status" value="2"/>
</dbReference>
<reference evidence="7" key="2">
    <citation type="submission" date="2021-04" db="EMBL/GenBank/DDBJ databases">
        <authorList>
            <person name="Gilroy R."/>
        </authorList>
    </citation>
    <scope>NUCLEOTIDE SEQUENCE</scope>
    <source>
        <strain evidence="7">ChiSxjej1B13-11762</strain>
    </source>
</reference>
<evidence type="ECO:0000256" key="4">
    <source>
        <dbReference type="ARBA" id="ARBA00023004"/>
    </source>
</evidence>
<dbReference type="EMBL" id="DXGF01000065">
    <property type="protein sequence ID" value="HIW83400.1"/>
    <property type="molecule type" value="Genomic_DNA"/>
</dbReference>
<dbReference type="Pfam" id="PF00881">
    <property type="entry name" value="Nitroreductase"/>
    <property type="match status" value="1"/>
</dbReference>
<reference evidence="7" key="1">
    <citation type="journal article" date="2021" name="PeerJ">
        <title>Extensive microbial diversity within the chicken gut microbiome revealed by metagenomics and culture.</title>
        <authorList>
            <person name="Gilroy R."/>
            <person name="Ravi A."/>
            <person name="Getino M."/>
            <person name="Pursley I."/>
            <person name="Horton D.L."/>
            <person name="Alikhan N.F."/>
            <person name="Baker D."/>
            <person name="Gharbi K."/>
            <person name="Hall N."/>
            <person name="Watson M."/>
            <person name="Adriaenssens E.M."/>
            <person name="Foster-Nyarko E."/>
            <person name="Jarju S."/>
            <person name="Secka A."/>
            <person name="Antonio M."/>
            <person name="Oren A."/>
            <person name="Chaudhuri R.R."/>
            <person name="La Ragione R."/>
            <person name="Hildebrand F."/>
            <person name="Pallen M.J."/>
        </authorList>
    </citation>
    <scope>NUCLEOTIDE SEQUENCE</scope>
    <source>
        <strain evidence="7">ChiSxjej1B13-11762</strain>
    </source>
</reference>
<sequence>MIQIDPKICIGCGACVRDCPGEALRLEEKKAVSVRDCIHCGHCVAVCPTKAVSIPEYDMEEVEEYEKDTFTIDPVNFLHAVKFRRSIRDYEDQPVEREKMERILNAGRYTATAKNTQSCRFILLQEELGEFKKQVWKEIPEIVERLREVAPRYARVFELFYRKYQKDTCADTFFFNSTSFLVITARDPLDGGLAAANIENMAVAEGAGVLYSGYLIRILKNSPALREWLAIAEDEEIVCCMLLGYPAVTYKRTAPRKKGNIEWR</sequence>
<evidence type="ECO:0000256" key="5">
    <source>
        <dbReference type="ARBA" id="ARBA00023014"/>
    </source>
</evidence>
<evidence type="ECO:0000256" key="1">
    <source>
        <dbReference type="ARBA" id="ARBA00007118"/>
    </source>
</evidence>
<organism evidence="7 8">
    <name type="scientific">Candidatus Dorea gallistercoris</name>
    <dbReference type="NCBI Taxonomy" id="2838542"/>
    <lineage>
        <taxon>Bacteria</taxon>
        <taxon>Bacillati</taxon>
        <taxon>Bacillota</taxon>
        <taxon>Clostridia</taxon>
        <taxon>Lachnospirales</taxon>
        <taxon>Lachnospiraceae</taxon>
        <taxon>Dorea</taxon>
    </lineage>
</organism>
<accession>A0A9D1UED1</accession>
<dbReference type="GO" id="GO:0016491">
    <property type="term" value="F:oxidoreductase activity"/>
    <property type="evidence" value="ECO:0007669"/>
    <property type="project" value="UniProtKB-KW"/>
</dbReference>